<dbReference type="Gene3D" id="3.40.47.10">
    <property type="match status" value="1"/>
</dbReference>
<dbReference type="Pfam" id="PF00109">
    <property type="entry name" value="ketoacyl-synt"/>
    <property type="match status" value="1"/>
</dbReference>
<dbReference type="InterPro" id="IPR016039">
    <property type="entry name" value="Thiolase-like"/>
</dbReference>
<evidence type="ECO:0000259" key="5">
    <source>
        <dbReference type="PROSITE" id="PS52004"/>
    </source>
</evidence>
<keyword evidence="4" id="KW-0511">Multifunctional enzyme</keyword>
<evidence type="ECO:0000256" key="1">
    <source>
        <dbReference type="ARBA" id="ARBA00022450"/>
    </source>
</evidence>
<keyword evidence="3" id="KW-0808">Transferase</keyword>
<evidence type="ECO:0000313" key="6">
    <source>
        <dbReference type="EMBL" id="CAA9213207.1"/>
    </source>
</evidence>
<dbReference type="GO" id="GO:0005737">
    <property type="term" value="C:cytoplasm"/>
    <property type="evidence" value="ECO:0007669"/>
    <property type="project" value="TreeGrafter"/>
</dbReference>
<dbReference type="GO" id="GO:0071770">
    <property type="term" value="P:DIM/DIP cell wall layer assembly"/>
    <property type="evidence" value="ECO:0007669"/>
    <property type="project" value="TreeGrafter"/>
</dbReference>
<organism evidence="6">
    <name type="scientific">uncultured Mycobacteriales bacterium</name>
    <dbReference type="NCBI Taxonomy" id="581187"/>
    <lineage>
        <taxon>Bacteria</taxon>
        <taxon>Bacillati</taxon>
        <taxon>Actinomycetota</taxon>
        <taxon>Actinomycetes</taxon>
        <taxon>Mycobacteriales</taxon>
        <taxon>environmental samples</taxon>
    </lineage>
</organism>
<dbReference type="InterPro" id="IPR032821">
    <property type="entry name" value="PKS_assoc"/>
</dbReference>
<dbReference type="PANTHER" id="PTHR43775">
    <property type="entry name" value="FATTY ACID SYNTHASE"/>
    <property type="match status" value="1"/>
</dbReference>
<dbReference type="SMART" id="SM00825">
    <property type="entry name" value="PKS_KS"/>
    <property type="match status" value="1"/>
</dbReference>
<dbReference type="Pfam" id="PF16197">
    <property type="entry name" value="KAsynt_C_assoc"/>
    <property type="match status" value="1"/>
</dbReference>
<dbReference type="EMBL" id="CADCTP010000008">
    <property type="protein sequence ID" value="CAA9213207.1"/>
    <property type="molecule type" value="Genomic_DNA"/>
</dbReference>
<gene>
    <name evidence="6" type="ORF">AVDCRST_MAG41-82</name>
</gene>
<dbReference type="InterPro" id="IPR014031">
    <property type="entry name" value="Ketoacyl_synth_C"/>
</dbReference>
<reference evidence="6" key="1">
    <citation type="submission" date="2020-02" db="EMBL/GenBank/DDBJ databases">
        <authorList>
            <person name="Meier V. D."/>
        </authorList>
    </citation>
    <scope>NUCLEOTIDE SEQUENCE</scope>
    <source>
        <strain evidence="6">AVDCRST_MAG41</strain>
    </source>
</reference>
<dbReference type="Pfam" id="PF02801">
    <property type="entry name" value="Ketoacyl-synt_C"/>
    <property type="match status" value="1"/>
</dbReference>
<evidence type="ECO:0000256" key="4">
    <source>
        <dbReference type="ARBA" id="ARBA00023268"/>
    </source>
</evidence>
<protein>
    <submittedName>
        <fullName evidence="6">Modular polyketide synthase</fullName>
    </submittedName>
</protein>
<dbReference type="InterPro" id="IPR050091">
    <property type="entry name" value="PKS_NRPS_Biosynth_Enz"/>
</dbReference>
<feature type="domain" description="Ketosynthase family 3 (KS3)" evidence="5">
    <location>
        <begin position="11"/>
        <end position="421"/>
    </location>
</feature>
<dbReference type="PANTHER" id="PTHR43775:SF37">
    <property type="entry name" value="SI:DKEY-61P9.11"/>
    <property type="match status" value="1"/>
</dbReference>
<dbReference type="AlphaFoldDB" id="A0A6J4H5F2"/>
<keyword evidence="1" id="KW-0596">Phosphopantetheine</keyword>
<accession>A0A6J4H5F2</accession>
<dbReference type="GO" id="GO:0004312">
    <property type="term" value="F:fatty acid synthase activity"/>
    <property type="evidence" value="ECO:0007669"/>
    <property type="project" value="TreeGrafter"/>
</dbReference>
<dbReference type="GO" id="GO:0006633">
    <property type="term" value="P:fatty acid biosynthetic process"/>
    <property type="evidence" value="ECO:0007669"/>
    <property type="project" value="TreeGrafter"/>
</dbReference>
<sequence>MPVPISEPAAGEPVAVVGLACRLPGAPDPAAFWRLLREGGDAVTAFPADRDGTDATPGGFLDRVDAFDADFFGISPREAAATDPQQRLVLELGWEALEDAAIRPDRLAGSRAGVFVGAIWDDYADLLRRHAAVTRHTMTGSHRGMIANRLSYALGLTGPSLTVDTAQSSGLVAVHLACESLRSGECELALAGGVNLILTARSTDLASARFGGLSPAGRCHTFDARADGFVRGEGGVVLALKPLRAALRDGDPVHCVIAGSAVNNDGATDGLTAPSPAAQRAVLRAAYGRAGVDPADVRYVELHGTGTRVGDPVEAAALGAVLGAGRPADAPLLVGSAKTNVGHLEGAAGAVGLLKAALSVEHGRIPASLHFTRPHPGIPLAELGLRVVGELTDWPRPDRRRVAGVSSFGMGGTNCHLVLTAAPAGAPAPAPAPDATGGPVLWPIGGRGAAGLRA</sequence>
<name>A0A6J4H5F2_9ACTN</name>
<feature type="non-terminal residue" evidence="6">
    <location>
        <position position="454"/>
    </location>
</feature>
<dbReference type="GO" id="GO:0005886">
    <property type="term" value="C:plasma membrane"/>
    <property type="evidence" value="ECO:0007669"/>
    <property type="project" value="TreeGrafter"/>
</dbReference>
<dbReference type="PROSITE" id="PS52004">
    <property type="entry name" value="KS3_2"/>
    <property type="match status" value="1"/>
</dbReference>
<dbReference type="InterPro" id="IPR014030">
    <property type="entry name" value="Ketoacyl_synth_N"/>
</dbReference>
<dbReference type="InterPro" id="IPR020841">
    <property type="entry name" value="PKS_Beta-ketoAc_synthase_dom"/>
</dbReference>
<proteinExistence type="predicted"/>
<evidence type="ECO:0000256" key="2">
    <source>
        <dbReference type="ARBA" id="ARBA00022553"/>
    </source>
</evidence>
<keyword evidence="2" id="KW-0597">Phosphoprotein</keyword>
<dbReference type="FunFam" id="3.40.47.10:FF:000019">
    <property type="entry name" value="Polyketide synthase type I"/>
    <property type="match status" value="1"/>
</dbReference>
<dbReference type="SUPFAM" id="SSF53901">
    <property type="entry name" value="Thiolase-like"/>
    <property type="match status" value="1"/>
</dbReference>
<dbReference type="CDD" id="cd00833">
    <property type="entry name" value="PKS"/>
    <property type="match status" value="1"/>
</dbReference>
<evidence type="ECO:0000256" key="3">
    <source>
        <dbReference type="ARBA" id="ARBA00022679"/>
    </source>
</evidence>